<keyword evidence="7 11" id="KW-0594">Phospholipid biosynthesis</keyword>
<dbReference type="eggNOG" id="COG0688">
    <property type="taxonomic scope" value="Bacteria"/>
</dbReference>
<comment type="pathway">
    <text evidence="11">Phospholipid metabolism; phosphatidylethanolamine biosynthesis; phosphatidylethanolamine from CDP-diacylglycerol: step 2/2.</text>
</comment>
<protein>
    <recommendedName>
        <fullName evidence="11">Phosphatidylserine decarboxylase proenzyme</fullName>
        <ecNumber evidence="11">4.1.1.65</ecNumber>
    </recommendedName>
    <component>
        <recommendedName>
            <fullName evidence="11">Phosphatidylserine decarboxylase alpha chain</fullName>
        </recommendedName>
    </component>
    <component>
        <recommendedName>
            <fullName evidence="11">Phosphatidylserine decarboxylase beta chain</fullName>
        </recommendedName>
    </component>
</protein>
<evidence type="ECO:0000256" key="11">
    <source>
        <dbReference type="HAMAP-Rule" id="MF_00664"/>
    </source>
</evidence>
<evidence type="ECO:0000256" key="6">
    <source>
        <dbReference type="ARBA" id="ARBA00023145"/>
    </source>
</evidence>
<keyword evidence="3 11" id="KW-0210">Decarboxylase</keyword>
<reference evidence="13 14" key="1">
    <citation type="submission" date="2013-08" db="EMBL/GenBank/DDBJ databases">
        <authorList>
            <person name="Weinstock G."/>
            <person name="Sodergren E."/>
            <person name="Wylie T."/>
            <person name="Fulton L."/>
            <person name="Fulton R."/>
            <person name="Fronick C."/>
            <person name="O'Laughlin M."/>
            <person name="Godfrey J."/>
            <person name="Miner T."/>
            <person name="Herter B."/>
            <person name="Appelbaum E."/>
            <person name="Cordes M."/>
            <person name="Lek S."/>
            <person name="Wollam A."/>
            <person name="Pepin K.H."/>
            <person name="Palsikar V.B."/>
            <person name="Mitreva M."/>
            <person name="Wilson R.K."/>
        </authorList>
    </citation>
    <scope>NUCLEOTIDE SEQUENCE [LARGE SCALE GENOMIC DNA]</scope>
    <source>
        <strain evidence="13 14">ATCC 15930</strain>
    </source>
</reference>
<dbReference type="PATRIC" id="fig|1122985.7.peg.836"/>
<feature type="active site" description="Schiff-base intermediate with substrate; via pyruvic acid" evidence="11">
    <location>
        <position position="198"/>
    </location>
</feature>
<dbReference type="EC" id="4.1.1.65" evidence="11"/>
<comment type="subunit">
    <text evidence="11">Heterodimer of a large membrane-associated beta subunit and a small pyruvoyl-containing alpha subunit.</text>
</comment>
<organism evidence="13 14">
    <name type="scientific">Hoylesella loescheii DSM 19665 = JCM 12249 = ATCC 15930</name>
    <dbReference type="NCBI Taxonomy" id="1122985"/>
    <lineage>
        <taxon>Bacteria</taxon>
        <taxon>Pseudomonadati</taxon>
        <taxon>Bacteroidota</taxon>
        <taxon>Bacteroidia</taxon>
        <taxon>Bacteroidales</taxon>
        <taxon>Prevotellaceae</taxon>
        <taxon>Hoylesella</taxon>
    </lineage>
</organism>
<keyword evidence="1 11" id="KW-1003">Cell membrane</keyword>
<evidence type="ECO:0000256" key="9">
    <source>
        <dbReference type="ARBA" id="ARBA00023264"/>
    </source>
</evidence>
<evidence type="ECO:0000256" key="3">
    <source>
        <dbReference type="ARBA" id="ARBA00022793"/>
    </source>
</evidence>
<keyword evidence="12" id="KW-1133">Transmembrane helix</keyword>
<sequence>MVNKIKKLKKIRIHREGTETLVLGFIVLAIVAPLLWVFFECKVPFWTFLVVYGIAYGIIINFFRCPIRLFNGDTEKVVVAPADGKIVVIEEVDENTYFHDRRIMVSIFMSLFNVHANWFPVDGKVKKVEHKDGNFHKAWLPKASEENEHADVVITTPDGVDILCRQIAGAMARRIVTYAKPDEDCFIDEHLGFIKLGSRVDVFLPLGTEICVKMGQLTTGDQTVLAKLK</sequence>
<evidence type="ECO:0000256" key="7">
    <source>
        <dbReference type="ARBA" id="ARBA00023209"/>
    </source>
</evidence>
<evidence type="ECO:0000256" key="12">
    <source>
        <dbReference type="SAM" id="Phobius"/>
    </source>
</evidence>
<comment type="catalytic activity">
    <reaction evidence="11">
        <text>a 1,2-diacyl-sn-glycero-3-phospho-L-serine + H(+) = a 1,2-diacyl-sn-glycero-3-phosphoethanolamine + CO2</text>
        <dbReference type="Rhea" id="RHEA:20828"/>
        <dbReference type="ChEBI" id="CHEBI:15378"/>
        <dbReference type="ChEBI" id="CHEBI:16526"/>
        <dbReference type="ChEBI" id="CHEBI:57262"/>
        <dbReference type="ChEBI" id="CHEBI:64612"/>
        <dbReference type="EC" id="4.1.1.65"/>
    </reaction>
</comment>
<dbReference type="PANTHER" id="PTHR35809:SF1">
    <property type="entry name" value="ARCHAETIDYLSERINE DECARBOXYLASE PROENZYME-RELATED"/>
    <property type="match status" value="1"/>
</dbReference>
<evidence type="ECO:0000256" key="4">
    <source>
        <dbReference type="ARBA" id="ARBA00023098"/>
    </source>
</evidence>
<dbReference type="GO" id="GO:0006646">
    <property type="term" value="P:phosphatidylethanolamine biosynthetic process"/>
    <property type="evidence" value="ECO:0007669"/>
    <property type="project" value="UniProtKB-UniRule"/>
</dbReference>
<dbReference type="HOGENOM" id="CLU_072492_1_0_10"/>
<dbReference type="AlphaFoldDB" id="A0A069QJR6"/>
<evidence type="ECO:0000313" key="14">
    <source>
        <dbReference type="Proteomes" id="UP000027442"/>
    </source>
</evidence>
<feature type="chain" id="PRO_5023312749" description="Phosphatidylserine decarboxylase alpha chain" evidence="11">
    <location>
        <begin position="198"/>
        <end position="229"/>
    </location>
</feature>
<dbReference type="PANTHER" id="PTHR35809">
    <property type="entry name" value="ARCHAETIDYLSERINE DECARBOXYLASE PROENZYME-RELATED"/>
    <property type="match status" value="1"/>
</dbReference>
<dbReference type="GO" id="GO:0005886">
    <property type="term" value="C:plasma membrane"/>
    <property type="evidence" value="ECO:0007669"/>
    <property type="project" value="UniProtKB-SubCell"/>
</dbReference>
<dbReference type="EMBL" id="JNGW01000030">
    <property type="protein sequence ID" value="KDR53083.1"/>
    <property type="molecule type" value="Genomic_DNA"/>
</dbReference>
<comment type="similarity">
    <text evidence="11">Belongs to the phosphatidylserine decarboxylase family. PSD-A subfamily.</text>
</comment>
<evidence type="ECO:0000256" key="1">
    <source>
        <dbReference type="ARBA" id="ARBA00022475"/>
    </source>
</evidence>
<keyword evidence="9 11" id="KW-1208">Phospholipid metabolism</keyword>
<feature type="site" description="Cleavage (non-hydrolytic); by autocatalysis" evidence="11">
    <location>
        <begin position="197"/>
        <end position="198"/>
    </location>
</feature>
<comment type="function">
    <text evidence="11">Catalyzes the formation of phosphatidylethanolamine (PtdEtn) from phosphatidylserine (PtdSer).</text>
</comment>
<feature type="chain" id="PRO_5023312750" description="Phosphatidylserine decarboxylase beta chain" evidence="11">
    <location>
        <begin position="1"/>
        <end position="197"/>
    </location>
</feature>
<keyword evidence="8 11" id="KW-0456">Lyase</keyword>
<dbReference type="NCBIfam" id="NF003678">
    <property type="entry name" value="PRK05305.1-2"/>
    <property type="match status" value="1"/>
</dbReference>
<evidence type="ECO:0000256" key="2">
    <source>
        <dbReference type="ARBA" id="ARBA00022516"/>
    </source>
</evidence>
<evidence type="ECO:0000313" key="13">
    <source>
        <dbReference type="EMBL" id="KDR53083.1"/>
    </source>
</evidence>
<keyword evidence="10 11" id="KW-0670">Pyruvate</keyword>
<dbReference type="InterPro" id="IPR003817">
    <property type="entry name" value="PS_Dcarbxylase"/>
</dbReference>
<keyword evidence="6 11" id="KW-0865">Zymogen</keyword>
<dbReference type="GO" id="GO:0004609">
    <property type="term" value="F:phosphatidylserine decarboxylase activity"/>
    <property type="evidence" value="ECO:0007669"/>
    <property type="project" value="UniProtKB-UniRule"/>
</dbReference>
<feature type="modified residue" description="Pyruvic acid (Ser); by autocatalysis" evidence="11">
    <location>
        <position position="198"/>
    </location>
</feature>
<dbReference type="RefSeq" id="WP_018968382.1">
    <property type="nucleotide sequence ID" value="NZ_KB899227.1"/>
</dbReference>
<keyword evidence="4 11" id="KW-0443">Lipid metabolism</keyword>
<keyword evidence="2 11" id="KW-0444">Lipid biosynthesis</keyword>
<dbReference type="Proteomes" id="UP000027442">
    <property type="component" value="Unassembled WGS sequence"/>
</dbReference>
<dbReference type="UniPathway" id="UPA00558">
    <property type="reaction ID" value="UER00616"/>
</dbReference>
<keyword evidence="14" id="KW-1185">Reference proteome</keyword>
<keyword evidence="12" id="KW-0812">Transmembrane</keyword>
<comment type="cofactor">
    <cofactor evidence="11">
        <name>pyruvate</name>
        <dbReference type="ChEBI" id="CHEBI:15361"/>
    </cofactor>
    <text evidence="11">Binds 1 pyruvoyl group covalently per subunit.</text>
</comment>
<name>A0A069QJR6_HOYLO</name>
<comment type="subcellular location">
    <subcellularLocation>
        <location evidence="11">Cell membrane</location>
        <topology evidence="11">Peripheral membrane protein</topology>
    </subcellularLocation>
</comment>
<dbReference type="InterPro" id="IPR033175">
    <property type="entry name" value="PSD-A"/>
</dbReference>
<comment type="PTM">
    <text evidence="11">Is synthesized initially as an inactive proenzyme. Formation of the active enzyme involves a self-maturation process in which the active site pyruvoyl group is generated from an internal serine residue via an autocatalytic post-translational modification. Two non-identical subunits are generated from the proenzyme in this reaction, and the pyruvate is formed at the N-terminus of the alpha chain, which is derived from the carboxyl end of the proenzyme. The post-translation cleavage follows an unusual pathway, termed non-hydrolytic serinolysis, in which the side chain hydroxyl group of the serine supplies its oxygen atom to form the C-terminus of the beta chain, while the remainder of the serine residue undergoes an oxidative deamination to produce ammonia and the pyruvoyl prosthetic group on the alpha chain.</text>
</comment>
<evidence type="ECO:0000256" key="8">
    <source>
        <dbReference type="ARBA" id="ARBA00023239"/>
    </source>
</evidence>
<dbReference type="Pfam" id="PF02666">
    <property type="entry name" value="PS_Dcarbxylase"/>
    <property type="match status" value="1"/>
</dbReference>
<gene>
    <name evidence="11" type="primary">psd</name>
    <name evidence="13" type="ORF">HMPREF1991_00809</name>
</gene>
<accession>A0A069QJR6</accession>
<evidence type="ECO:0000256" key="5">
    <source>
        <dbReference type="ARBA" id="ARBA00023136"/>
    </source>
</evidence>
<dbReference type="HAMAP" id="MF_00664">
    <property type="entry name" value="PS_decarb_PSD_A"/>
    <property type="match status" value="1"/>
</dbReference>
<keyword evidence="5 11" id="KW-0472">Membrane</keyword>
<evidence type="ECO:0000256" key="10">
    <source>
        <dbReference type="ARBA" id="ARBA00023317"/>
    </source>
</evidence>
<feature type="transmembrane region" description="Helical" evidence="12">
    <location>
        <begin position="45"/>
        <end position="63"/>
    </location>
</feature>
<proteinExistence type="inferred from homology"/>
<comment type="caution">
    <text evidence="13">The sequence shown here is derived from an EMBL/GenBank/DDBJ whole genome shotgun (WGS) entry which is preliminary data.</text>
</comment>
<feature type="transmembrane region" description="Helical" evidence="12">
    <location>
        <begin position="21"/>
        <end position="39"/>
    </location>
</feature>